<keyword evidence="2" id="KW-1185">Reference proteome</keyword>
<accession>A0AAN9C082</accession>
<organism evidence="1 2">
    <name type="scientific">Littorina saxatilis</name>
    <dbReference type="NCBI Taxonomy" id="31220"/>
    <lineage>
        <taxon>Eukaryota</taxon>
        <taxon>Metazoa</taxon>
        <taxon>Spiralia</taxon>
        <taxon>Lophotrochozoa</taxon>
        <taxon>Mollusca</taxon>
        <taxon>Gastropoda</taxon>
        <taxon>Caenogastropoda</taxon>
        <taxon>Littorinimorpha</taxon>
        <taxon>Littorinoidea</taxon>
        <taxon>Littorinidae</taxon>
        <taxon>Littorina</taxon>
    </lineage>
</organism>
<name>A0AAN9C082_9CAEN</name>
<evidence type="ECO:0000313" key="1">
    <source>
        <dbReference type="EMBL" id="KAK7112405.1"/>
    </source>
</evidence>
<protein>
    <submittedName>
        <fullName evidence="1">Uncharacterized protein</fullName>
    </submittedName>
</protein>
<evidence type="ECO:0000313" key="2">
    <source>
        <dbReference type="Proteomes" id="UP001374579"/>
    </source>
</evidence>
<comment type="caution">
    <text evidence="1">The sequence shown here is derived from an EMBL/GenBank/DDBJ whole genome shotgun (WGS) entry which is preliminary data.</text>
</comment>
<dbReference type="AlphaFoldDB" id="A0AAN9C082"/>
<reference evidence="1 2" key="1">
    <citation type="submission" date="2024-02" db="EMBL/GenBank/DDBJ databases">
        <title>Chromosome-scale genome assembly of the rough periwinkle Littorina saxatilis.</title>
        <authorList>
            <person name="De Jode A."/>
            <person name="Faria R."/>
            <person name="Formenti G."/>
            <person name="Sims Y."/>
            <person name="Smith T.P."/>
            <person name="Tracey A."/>
            <person name="Wood J.M.D."/>
            <person name="Zagrodzka Z.B."/>
            <person name="Johannesson K."/>
            <person name="Butlin R.K."/>
            <person name="Leder E.H."/>
        </authorList>
    </citation>
    <scope>NUCLEOTIDE SEQUENCE [LARGE SCALE GENOMIC DNA]</scope>
    <source>
        <strain evidence="1">Snail1</strain>
        <tissue evidence="1">Muscle</tissue>
    </source>
</reference>
<proteinExistence type="predicted"/>
<dbReference type="EMBL" id="JBAMIC010000002">
    <property type="protein sequence ID" value="KAK7112405.1"/>
    <property type="molecule type" value="Genomic_DNA"/>
</dbReference>
<sequence length="201" mass="22732">MKKLMKNLMDSSWFPRGVSPDMPGVFGALMELLNPSTDPDVLQEAIQFALKMMRSGELPKILQKMLTKTIAELMLEIDEELCLSLLPELAITLNNKDLMQLMGNMVKFFDNYTSERVQRLETRLVEMEGKKRAFIENLKKLGHPTAELTGVLEQVRAQSWFPSNIPQHLPSTCLAWMSVLVPLTDPPALHEAVQFTCTTIA</sequence>
<dbReference type="Proteomes" id="UP001374579">
    <property type="component" value="Unassembled WGS sequence"/>
</dbReference>
<gene>
    <name evidence="1" type="ORF">V1264_011870</name>
</gene>